<gene>
    <name evidence="1" type="ORF">PCC6912_41230</name>
</gene>
<organism evidence="1 2">
    <name type="scientific">Chlorogloeopsis fritschii PCC 6912</name>
    <dbReference type="NCBI Taxonomy" id="211165"/>
    <lineage>
        <taxon>Bacteria</taxon>
        <taxon>Bacillati</taxon>
        <taxon>Cyanobacteriota</taxon>
        <taxon>Cyanophyceae</taxon>
        <taxon>Nostocales</taxon>
        <taxon>Chlorogloeopsidaceae</taxon>
        <taxon>Chlorogloeopsis</taxon>
    </lineage>
</organism>
<evidence type="ECO:0000313" key="2">
    <source>
        <dbReference type="Proteomes" id="UP000268857"/>
    </source>
</evidence>
<dbReference type="RefSeq" id="WP_016876386.1">
    <property type="nucleotide sequence ID" value="NZ_AJLN01000074.1"/>
</dbReference>
<dbReference type="STRING" id="211165.GCA_000317285_02653"/>
<evidence type="ECO:0000313" key="1">
    <source>
        <dbReference type="EMBL" id="RUR76719.1"/>
    </source>
</evidence>
<dbReference type="AlphaFoldDB" id="A0A433N5J0"/>
<sequence>MYKFAAAWENEPIVFGAAKPGYSNAKAHDWVEFMKRSGIKRVCCFLSKRPSRKKPVAVVS</sequence>
<comment type="caution">
    <text evidence="1">The sequence shown here is derived from an EMBL/GenBank/DDBJ whole genome shotgun (WGS) entry which is preliminary data.</text>
</comment>
<keyword evidence="2" id="KW-1185">Reference proteome</keyword>
<proteinExistence type="predicted"/>
<accession>A0A433N5J0</accession>
<reference evidence="1 2" key="1">
    <citation type="journal article" date="2019" name="Genome Biol. Evol.">
        <title>Day and night: Metabolic profiles and evolutionary relationships of six axenic non-marine cyanobacteria.</title>
        <authorList>
            <person name="Will S.E."/>
            <person name="Henke P."/>
            <person name="Boedeker C."/>
            <person name="Huang S."/>
            <person name="Brinkmann H."/>
            <person name="Rohde M."/>
            <person name="Jarek M."/>
            <person name="Friedl T."/>
            <person name="Seufert S."/>
            <person name="Schumacher M."/>
            <person name="Overmann J."/>
            <person name="Neumann-Schaal M."/>
            <person name="Petersen J."/>
        </authorList>
    </citation>
    <scope>NUCLEOTIDE SEQUENCE [LARGE SCALE GENOMIC DNA]</scope>
    <source>
        <strain evidence="1 2">PCC 6912</strain>
    </source>
</reference>
<protein>
    <submittedName>
        <fullName evidence="1">Uncharacterized protein</fullName>
    </submittedName>
</protein>
<name>A0A433N5J0_CHLFR</name>
<dbReference type="Proteomes" id="UP000268857">
    <property type="component" value="Unassembled WGS sequence"/>
</dbReference>
<dbReference type="OrthoDB" id="9806482at2"/>
<dbReference type="EMBL" id="RSCJ01000019">
    <property type="protein sequence ID" value="RUR76719.1"/>
    <property type="molecule type" value="Genomic_DNA"/>
</dbReference>